<gene>
    <name evidence="1" type="ORF">GMA8713_01353</name>
</gene>
<dbReference type="RefSeq" id="WP_062707114.1">
    <property type="nucleotide sequence ID" value="NZ_CAWRCI010000009.1"/>
</dbReference>
<evidence type="ECO:0008006" key="3">
    <source>
        <dbReference type="Google" id="ProtNLM"/>
    </source>
</evidence>
<dbReference type="Pfam" id="PF12007">
    <property type="entry name" value="DUF3501"/>
    <property type="match status" value="1"/>
</dbReference>
<evidence type="ECO:0000313" key="2">
    <source>
        <dbReference type="Proteomes" id="UP000073601"/>
    </source>
</evidence>
<name>A0A128F0U2_9GAMM</name>
<reference evidence="2" key="1">
    <citation type="submission" date="2016-02" db="EMBL/GenBank/DDBJ databases">
        <authorList>
            <person name="Rodrigo-Torres Lidia"/>
            <person name="Arahal R.David."/>
        </authorList>
    </citation>
    <scope>NUCLEOTIDE SEQUENCE [LARGE SCALE GENOMIC DNA]</scope>
    <source>
        <strain evidence="2">CECT 8713</strain>
    </source>
</reference>
<dbReference type="AlphaFoldDB" id="A0A128F0U2"/>
<dbReference type="EMBL" id="FIZY01000009">
    <property type="protein sequence ID" value="CZF80389.1"/>
    <property type="molecule type" value="Genomic_DNA"/>
</dbReference>
<keyword evidence="2" id="KW-1185">Reference proteome</keyword>
<dbReference type="InterPro" id="IPR021890">
    <property type="entry name" value="DUF3501"/>
</dbReference>
<proteinExistence type="predicted"/>
<organism evidence="1 2">
    <name type="scientific">Grimontia marina</name>
    <dbReference type="NCBI Taxonomy" id="646534"/>
    <lineage>
        <taxon>Bacteria</taxon>
        <taxon>Pseudomonadati</taxon>
        <taxon>Pseudomonadota</taxon>
        <taxon>Gammaproteobacteria</taxon>
        <taxon>Vibrionales</taxon>
        <taxon>Vibrionaceae</taxon>
        <taxon>Grimontia</taxon>
    </lineage>
</organism>
<evidence type="ECO:0000313" key="1">
    <source>
        <dbReference type="EMBL" id="CZF80389.1"/>
    </source>
</evidence>
<sequence>MEKLTADDLMTLEDYARARAQFRHQIMEHKKHRFVMLGKHARLIFENRQTIQYQIQEMLRIERIFEPEGIKEELDAYNPLIPDGSNLKATMMIEYADPEIRKVELSKLIGVENKVWLRVGDDAKVYPICDEDLERDNEEKTSSVHFMRFELTPSMISAFKRGEALTAGADHPALTIEVNVAEDVQTALTEDLDTPQIN</sequence>
<dbReference type="Proteomes" id="UP000073601">
    <property type="component" value="Unassembled WGS sequence"/>
</dbReference>
<dbReference type="OrthoDB" id="9780579at2"/>
<protein>
    <recommendedName>
        <fullName evidence="3">DUF3501 domain-containing protein</fullName>
    </recommendedName>
</protein>
<accession>A0A128F0U2</accession>